<evidence type="ECO:0000313" key="2">
    <source>
        <dbReference type="Proteomes" id="UP000256599"/>
    </source>
</evidence>
<dbReference type="Pfam" id="PF03692">
    <property type="entry name" value="CxxCxxCC"/>
    <property type="match status" value="1"/>
</dbReference>
<accession>A0A3D8I3Q9</accession>
<keyword evidence="2" id="KW-1185">Reference proteome</keyword>
<dbReference type="PANTHER" id="PTHR35866">
    <property type="entry name" value="PUTATIVE-RELATED"/>
    <property type="match status" value="1"/>
</dbReference>
<evidence type="ECO:0000313" key="1">
    <source>
        <dbReference type="EMBL" id="RDU59767.1"/>
    </source>
</evidence>
<protein>
    <submittedName>
        <fullName evidence="1">YkgJ family cysteine cluster protein</fullName>
    </submittedName>
</protein>
<organism evidence="1 2">
    <name type="scientific">Helicobacter marmotae</name>
    <dbReference type="NCBI Taxonomy" id="152490"/>
    <lineage>
        <taxon>Bacteria</taxon>
        <taxon>Pseudomonadati</taxon>
        <taxon>Campylobacterota</taxon>
        <taxon>Epsilonproteobacteria</taxon>
        <taxon>Campylobacterales</taxon>
        <taxon>Helicobacteraceae</taxon>
        <taxon>Helicobacter</taxon>
    </lineage>
</organism>
<name>A0A3D8I3Q9_9HELI</name>
<dbReference type="InterPro" id="IPR005358">
    <property type="entry name" value="Puta_zinc/iron-chelating_dom"/>
</dbReference>
<gene>
    <name evidence="1" type="ORF">CQA63_05495</name>
</gene>
<dbReference type="EMBL" id="NXLR01000009">
    <property type="protein sequence ID" value="RDU59767.1"/>
    <property type="molecule type" value="Genomic_DNA"/>
</dbReference>
<comment type="caution">
    <text evidence="1">The sequence shown here is derived from an EMBL/GenBank/DDBJ whole genome shotgun (WGS) entry which is preliminary data.</text>
</comment>
<dbReference type="PANTHER" id="PTHR35866:SF1">
    <property type="entry name" value="YKGJ FAMILY CYSTEINE CLUSTER PROTEIN"/>
    <property type="match status" value="1"/>
</dbReference>
<proteinExistence type="predicted"/>
<reference evidence="1 2" key="1">
    <citation type="submission" date="2018-04" db="EMBL/GenBank/DDBJ databases">
        <title>Novel Campyloabacter and Helicobacter Species and Strains.</title>
        <authorList>
            <person name="Mannion A.J."/>
            <person name="Shen Z."/>
            <person name="Fox J.G."/>
        </authorList>
    </citation>
    <scope>NUCLEOTIDE SEQUENCE [LARGE SCALE GENOMIC DNA]</scope>
    <source>
        <strain evidence="1 2">MIT 98-6070</strain>
    </source>
</reference>
<dbReference type="OrthoDB" id="9810361at2"/>
<sequence length="131" mass="14683">MSIDRDYPFSFEGSKCEGCGGRCCTGESGYVFVSVYEMRCIAAHLALGFESFCLQYVRKVESRFSLLEKPHKSGLACVFYEEGTGKCSIYAVRPKQCVSFPFWESHKTLDSQALSALQKECVGICIKKDNK</sequence>
<dbReference type="AlphaFoldDB" id="A0A3D8I3Q9"/>
<dbReference type="Proteomes" id="UP000256599">
    <property type="component" value="Unassembled WGS sequence"/>
</dbReference>
<dbReference type="RefSeq" id="WP_104700026.1">
    <property type="nucleotide sequence ID" value="NZ_FZPP01000019.1"/>
</dbReference>